<gene>
    <name evidence="9" type="ORF">GRF29_154g1152435</name>
</gene>
<feature type="transmembrane region" description="Helical" evidence="7">
    <location>
        <begin position="159"/>
        <end position="180"/>
    </location>
</feature>
<dbReference type="AlphaFoldDB" id="A0AAN6LRH9"/>
<dbReference type="FunFam" id="1.20.1740.10:FF:000039">
    <property type="entry name" value="Neutral amino acid transporter (Eurofung)"/>
    <property type="match status" value="1"/>
</dbReference>
<evidence type="ECO:0000256" key="4">
    <source>
        <dbReference type="ARBA" id="ARBA00022989"/>
    </source>
</evidence>
<evidence type="ECO:0000256" key="6">
    <source>
        <dbReference type="SAM" id="MobiDB-lite"/>
    </source>
</evidence>
<dbReference type="PANTHER" id="PTHR22950">
    <property type="entry name" value="AMINO ACID TRANSPORTER"/>
    <property type="match status" value="1"/>
</dbReference>
<dbReference type="Pfam" id="PF01490">
    <property type="entry name" value="Aa_trans"/>
    <property type="match status" value="1"/>
</dbReference>
<feature type="transmembrane region" description="Helical" evidence="7">
    <location>
        <begin position="58"/>
        <end position="78"/>
    </location>
</feature>
<evidence type="ECO:0000256" key="5">
    <source>
        <dbReference type="ARBA" id="ARBA00023136"/>
    </source>
</evidence>
<dbReference type="GO" id="GO:0016020">
    <property type="term" value="C:membrane"/>
    <property type="evidence" value="ECO:0007669"/>
    <property type="project" value="UniProtKB-SubCell"/>
</dbReference>
<dbReference type="InterPro" id="IPR013057">
    <property type="entry name" value="AA_transpt_TM"/>
</dbReference>
<feature type="transmembrane region" description="Helical" evidence="7">
    <location>
        <begin position="84"/>
        <end position="107"/>
    </location>
</feature>
<keyword evidence="10" id="KW-1185">Reference proteome</keyword>
<dbReference type="GO" id="GO:0015179">
    <property type="term" value="F:L-amino acid transmembrane transporter activity"/>
    <property type="evidence" value="ECO:0007669"/>
    <property type="project" value="TreeGrafter"/>
</dbReference>
<evidence type="ECO:0000256" key="3">
    <source>
        <dbReference type="ARBA" id="ARBA00022692"/>
    </source>
</evidence>
<dbReference type="Proteomes" id="UP001280581">
    <property type="component" value="Unassembled WGS sequence"/>
</dbReference>
<keyword evidence="3 7" id="KW-0812">Transmembrane</keyword>
<dbReference type="EMBL" id="WVTA01000013">
    <property type="protein sequence ID" value="KAK3202907.1"/>
    <property type="molecule type" value="Genomic_DNA"/>
</dbReference>
<dbReference type="Gene3D" id="1.20.1740.10">
    <property type="entry name" value="Amino acid/polyamine transporter I"/>
    <property type="match status" value="1"/>
</dbReference>
<feature type="transmembrane region" description="Helical" evidence="7">
    <location>
        <begin position="128"/>
        <end position="153"/>
    </location>
</feature>
<proteinExistence type="inferred from homology"/>
<protein>
    <recommendedName>
        <fullName evidence="8">Amino acid transporter transmembrane domain-containing protein</fullName>
    </recommendedName>
</protein>
<evidence type="ECO:0000259" key="8">
    <source>
        <dbReference type="Pfam" id="PF01490"/>
    </source>
</evidence>
<feature type="transmembrane region" description="Helical" evidence="7">
    <location>
        <begin position="316"/>
        <end position="337"/>
    </location>
</feature>
<feature type="transmembrane region" description="Helical" evidence="7">
    <location>
        <begin position="357"/>
        <end position="380"/>
    </location>
</feature>
<comment type="similarity">
    <text evidence="2">Belongs to the amino acid/polyamine transporter 2 family.</text>
</comment>
<evidence type="ECO:0000256" key="7">
    <source>
        <dbReference type="SAM" id="Phobius"/>
    </source>
</evidence>
<keyword evidence="5 7" id="KW-0472">Membrane</keyword>
<accession>A0AAN6LRH9</accession>
<feature type="transmembrane region" description="Helical" evidence="7">
    <location>
        <begin position="421"/>
        <end position="442"/>
    </location>
</feature>
<feature type="transmembrane region" description="Helical" evidence="7">
    <location>
        <begin position="386"/>
        <end position="409"/>
    </location>
</feature>
<reference evidence="9 10" key="1">
    <citation type="submission" date="2021-02" db="EMBL/GenBank/DDBJ databases">
        <title>Genome assembly of Pseudopithomyces chartarum.</title>
        <authorList>
            <person name="Jauregui R."/>
            <person name="Singh J."/>
            <person name="Voisey C."/>
        </authorList>
    </citation>
    <scope>NUCLEOTIDE SEQUENCE [LARGE SCALE GENOMIC DNA]</scope>
    <source>
        <strain evidence="9 10">AGR01</strain>
    </source>
</reference>
<evidence type="ECO:0000256" key="2">
    <source>
        <dbReference type="ARBA" id="ARBA00008066"/>
    </source>
</evidence>
<dbReference type="PANTHER" id="PTHR22950:SF683">
    <property type="entry name" value="AMINO ACID TRANSPORTER (EUROFUNG)"/>
    <property type="match status" value="1"/>
</dbReference>
<evidence type="ECO:0000256" key="1">
    <source>
        <dbReference type="ARBA" id="ARBA00004141"/>
    </source>
</evidence>
<evidence type="ECO:0000313" key="10">
    <source>
        <dbReference type="Proteomes" id="UP001280581"/>
    </source>
</evidence>
<feature type="transmembrane region" description="Helical" evidence="7">
    <location>
        <begin position="192"/>
        <end position="213"/>
    </location>
</feature>
<sequence>MFRKEKTMIEDGGEQGDYLDPTMTTGTERRGSAVAHDAVFGEITEDGPNYRAVGWKGAIVLMLKTQVGLGVLSIPAVFDTLGLIPGILCLIAIAVCTSWSGYIVGVFKLRHSDVYGLDDVGRKLLGRAGYEIFGIAFALFCIFVAGSGILGIATALNALSSHGACTAIFVAVAAIVGFSLGSIQTLGRISWLAWAGTMSILVSILILTIAVGVQDRPSAAPQTGPFVSDWKLFNTPDATSAFAALSSIVFAYAGVPAYFNIVSEMREPRHFTKSLIWCQSIMTATYITIGVVVYYYCGSYVASPALGSAGPLLKKVCYGIALLGLIVSTTMYIHFAAKYFFIRFLRGTDHLARNTKIHWMTWIGCTGGCAGIAYIIASAIPVFGGLVSLVGALLGTLICFQPMGGMWLYDHWSKGKVEKSAKWMLMVFWSIFIIVAGTFLMISGTYGSVVGIIDSYNETGGSSAWTCADNSNSS</sequence>
<name>A0AAN6LRH9_9PLEO</name>
<feature type="transmembrane region" description="Helical" evidence="7">
    <location>
        <begin position="274"/>
        <end position="296"/>
    </location>
</feature>
<feature type="region of interest" description="Disordered" evidence="6">
    <location>
        <begin position="1"/>
        <end position="23"/>
    </location>
</feature>
<feature type="transmembrane region" description="Helical" evidence="7">
    <location>
        <begin position="241"/>
        <end position="262"/>
    </location>
</feature>
<comment type="subcellular location">
    <subcellularLocation>
        <location evidence="1">Membrane</location>
        <topology evidence="1">Multi-pass membrane protein</topology>
    </subcellularLocation>
</comment>
<organism evidence="9 10">
    <name type="scientific">Pseudopithomyces chartarum</name>
    <dbReference type="NCBI Taxonomy" id="1892770"/>
    <lineage>
        <taxon>Eukaryota</taxon>
        <taxon>Fungi</taxon>
        <taxon>Dikarya</taxon>
        <taxon>Ascomycota</taxon>
        <taxon>Pezizomycotina</taxon>
        <taxon>Dothideomycetes</taxon>
        <taxon>Pleosporomycetidae</taxon>
        <taxon>Pleosporales</taxon>
        <taxon>Massarineae</taxon>
        <taxon>Didymosphaeriaceae</taxon>
        <taxon>Pseudopithomyces</taxon>
    </lineage>
</organism>
<keyword evidence="4 7" id="KW-1133">Transmembrane helix</keyword>
<comment type="caution">
    <text evidence="9">The sequence shown here is derived from an EMBL/GenBank/DDBJ whole genome shotgun (WGS) entry which is preliminary data.</text>
</comment>
<evidence type="ECO:0000313" key="9">
    <source>
        <dbReference type="EMBL" id="KAK3202907.1"/>
    </source>
</evidence>
<feature type="domain" description="Amino acid transporter transmembrane" evidence="8">
    <location>
        <begin position="54"/>
        <end position="449"/>
    </location>
</feature>